<name>A0A317KB75_9ACTN</name>
<dbReference type="Proteomes" id="UP000245683">
    <property type="component" value="Unassembled WGS sequence"/>
</dbReference>
<evidence type="ECO:0000313" key="2">
    <source>
        <dbReference type="Proteomes" id="UP000245683"/>
    </source>
</evidence>
<dbReference type="OrthoDB" id="2874394at2"/>
<gene>
    <name evidence="1" type="ORF">DLJ46_07020</name>
</gene>
<sequence>MCGEAQLKEQVERLRIVEVCSCEDEFCQSFYTAPKPRRPYGDGHRNVCLDAPWPGYLILNVVNDDVVYVEVLYRSSLC</sequence>
<comment type="caution">
    <text evidence="1">The sequence shown here is derived from an EMBL/GenBank/DDBJ whole genome shotgun (WGS) entry which is preliminary data.</text>
</comment>
<reference evidence="2" key="1">
    <citation type="submission" date="2018-05" db="EMBL/GenBank/DDBJ databases">
        <title>Micromonospora globispora sp. nov. and Micromonospora rugosa sp. nov., isolated from marine sediment.</title>
        <authorList>
            <person name="Carro L."/>
            <person name="Aysel V."/>
            <person name="Cetin D."/>
            <person name="Igual J.M."/>
            <person name="Klenk H.-P."/>
            <person name="Trujillo M.E."/>
            <person name="Sahin N."/>
        </authorList>
    </citation>
    <scope>NUCLEOTIDE SEQUENCE [LARGE SCALE GENOMIC DNA]</scope>
    <source>
        <strain evidence="2">S2904</strain>
    </source>
</reference>
<organism evidence="1 2">
    <name type="scientific">Micromonospora globispora</name>
    <dbReference type="NCBI Taxonomy" id="1450148"/>
    <lineage>
        <taxon>Bacteria</taxon>
        <taxon>Bacillati</taxon>
        <taxon>Actinomycetota</taxon>
        <taxon>Actinomycetes</taxon>
        <taxon>Micromonosporales</taxon>
        <taxon>Micromonosporaceae</taxon>
        <taxon>Micromonospora</taxon>
    </lineage>
</organism>
<keyword evidence="2" id="KW-1185">Reference proteome</keyword>
<dbReference type="EMBL" id="QGSV01000108">
    <property type="protein sequence ID" value="PWU50464.1"/>
    <property type="molecule type" value="Genomic_DNA"/>
</dbReference>
<evidence type="ECO:0000313" key="1">
    <source>
        <dbReference type="EMBL" id="PWU50464.1"/>
    </source>
</evidence>
<proteinExistence type="predicted"/>
<protein>
    <submittedName>
        <fullName evidence="1">Uncharacterized protein</fullName>
    </submittedName>
</protein>
<dbReference type="AlphaFoldDB" id="A0A317KB75"/>
<accession>A0A317KB75</accession>